<protein>
    <submittedName>
        <fullName evidence="3">Uncharacterized protein</fullName>
    </submittedName>
</protein>
<comment type="caution">
    <text evidence="3">The sequence shown here is derived from an EMBL/GenBank/DDBJ whole genome shotgun (WGS) entry which is preliminary data.</text>
</comment>
<dbReference type="Proteomes" id="UP001057375">
    <property type="component" value="Unassembled WGS sequence"/>
</dbReference>
<evidence type="ECO:0000313" key="3">
    <source>
        <dbReference type="EMBL" id="GKT26708.1"/>
    </source>
</evidence>
<feature type="compositionally biased region" description="Basic and acidic residues" evidence="1">
    <location>
        <begin position="299"/>
        <end position="317"/>
    </location>
</feature>
<feature type="region of interest" description="Disordered" evidence="1">
    <location>
        <begin position="372"/>
        <end position="497"/>
    </location>
</feature>
<feature type="compositionally biased region" description="Polar residues" evidence="1">
    <location>
        <begin position="57"/>
        <end position="76"/>
    </location>
</feature>
<organism evidence="3 4">
    <name type="scientific">Aduncisulcus paluster</name>
    <dbReference type="NCBI Taxonomy" id="2918883"/>
    <lineage>
        <taxon>Eukaryota</taxon>
        <taxon>Metamonada</taxon>
        <taxon>Carpediemonas-like organisms</taxon>
        <taxon>Aduncisulcus</taxon>
    </lineage>
</organism>
<proteinExistence type="predicted"/>
<feature type="region of interest" description="Disordered" evidence="1">
    <location>
        <begin position="296"/>
        <end position="317"/>
    </location>
</feature>
<feature type="transmembrane region" description="Helical" evidence="2">
    <location>
        <begin position="201"/>
        <end position="227"/>
    </location>
</feature>
<keyword evidence="2" id="KW-0472">Membrane</keyword>
<accession>A0ABQ5K307</accession>
<evidence type="ECO:0000256" key="1">
    <source>
        <dbReference type="SAM" id="MobiDB-lite"/>
    </source>
</evidence>
<feature type="transmembrane region" description="Helical" evidence="2">
    <location>
        <begin position="239"/>
        <end position="263"/>
    </location>
</feature>
<gene>
    <name evidence="3" type="ORF">ADUPG1_013451</name>
</gene>
<reference evidence="3" key="1">
    <citation type="submission" date="2022-03" db="EMBL/GenBank/DDBJ databases">
        <title>Draft genome sequence of Aduncisulcus paluster, a free-living microaerophilic Fornicata.</title>
        <authorList>
            <person name="Yuyama I."/>
            <person name="Kume K."/>
            <person name="Tamura T."/>
            <person name="Inagaki Y."/>
            <person name="Hashimoto T."/>
        </authorList>
    </citation>
    <scope>NUCLEOTIDE SEQUENCE</scope>
    <source>
        <strain evidence="3">NY0171</strain>
    </source>
</reference>
<feature type="compositionally biased region" description="Basic and acidic residues" evidence="1">
    <location>
        <begin position="437"/>
        <end position="450"/>
    </location>
</feature>
<dbReference type="EMBL" id="BQXS01012673">
    <property type="protein sequence ID" value="GKT26708.1"/>
    <property type="molecule type" value="Genomic_DNA"/>
</dbReference>
<name>A0ABQ5K307_9EUKA</name>
<keyword evidence="4" id="KW-1185">Reference proteome</keyword>
<evidence type="ECO:0000313" key="4">
    <source>
        <dbReference type="Proteomes" id="UP001057375"/>
    </source>
</evidence>
<feature type="compositionally biased region" description="Acidic residues" evidence="1">
    <location>
        <begin position="372"/>
        <end position="393"/>
    </location>
</feature>
<feature type="region of interest" description="Disordered" evidence="1">
    <location>
        <begin position="57"/>
        <end position="77"/>
    </location>
</feature>
<sequence length="696" mass="76765">MADTTQKSIESLPETNAIVDSRGAVKETMHFYSQPLSDRSSHLSNVLAVDEYEETSTDFPKSTKNTANSSIHQSSDGVIPFPHDPSSSLDPVEVHSPQDSMIIRGEIVETEDTTALPPNTTIRERTNDGDPSVAAQAHFVRTHNERRRISLFKAFATLYVISALVNLLLSLLSAIISGIWTLFIVSAASILQAITGVQMAYVATVLNIVLSSIAFGFSILSFAFLFIVDYSYYTTIDYILCASVIAVAGISMLSSLAILIILYPSFRRDSYVFQSHSQEGQTLPLPPIFRQVRYSPRRSNRESDDAKDGLSDQERPHNLITASTAVANGIPVPVDDMRPAHFLAVPASPFKTPSSIRADMEQSHSNDILSVVEEEESGEEKDSKSEEEDQAQLDDERGKLSSTPANSKEDDDVELTPSEDITCKPSEEGLQTIPEETIQHFEPTVERDSDGAPGLNLESIVDVKQQQDESIGDSPSDEVYHNAIPFGSTSKPDDHFDHIISHEGEKAPSHKHPSILGDEIESVEKKVSFLDNQIIDKDPDILEDGSRPSRDDEDIRDDMVISLKDGCRVVQNPPSRQRGVMSVPSDVIFAMNQQRKAKDYLKQCSRGEGKIVPRDRRKGMAVSAAVLEAEEEECGIENRRGLGGNSHCERVLPERGRAPIARDRSDGFVTPLVPPQYGPECREPSSSIKHSEDHDK</sequence>
<keyword evidence="2" id="KW-1133">Transmembrane helix</keyword>
<feature type="compositionally biased region" description="Basic and acidic residues" evidence="1">
    <location>
        <begin position="655"/>
        <end position="666"/>
    </location>
</feature>
<keyword evidence="2" id="KW-0812">Transmembrane</keyword>
<evidence type="ECO:0000256" key="2">
    <source>
        <dbReference type="SAM" id="Phobius"/>
    </source>
</evidence>
<feature type="region of interest" description="Disordered" evidence="1">
    <location>
        <begin position="655"/>
        <end position="696"/>
    </location>
</feature>